<evidence type="ECO:0000313" key="2">
    <source>
        <dbReference type="Proteomes" id="UP000284824"/>
    </source>
</evidence>
<dbReference type="EMBL" id="SAUN01000001">
    <property type="protein sequence ID" value="RVX38908.1"/>
    <property type="molecule type" value="Genomic_DNA"/>
</dbReference>
<keyword evidence="2" id="KW-1185">Reference proteome</keyword>
<proteinExistence type="predicted"/>
<dbReference type="Proteomes" id="UP000284824">
    <property type="component" value="Unassembled WGS sequence"/>
</dbReference>
<protein>
    <submittedName>
        <fullName evidence="1">Uncharacterized protein</fullName>
    </submittedName>
</protein>
<name>A0A438M087_9ACTN</name>
<sequence>MEIHYAGRMPDMRRLTSTVVVVAGDGAGDVVAGLDGLHNVRAIPRGERRPAEVMELAARSAATYVVHDADPLADVAAAWTGYFDGTGVVGGLEVAIEAALGELRGDRLVLPDYYLVLDPDGMTETWRHWWLGVLAGAAPVRVVPVHASAAAVGEELGRLSAGRWWPADLETWLRGLPRVVPDRAGLPSGGRMTPVTSVA</sequence>
<accession>A0A438M087</accession>
<dbReference type="AlphaFoldDB" id="A0A438M087"/>
<gene>
    <name evidence="1" type="ORF">EDD27_1236</name>
</gene>
<reference evidence="1 2" key="1">
    <citation type="submission" date="2019-01" db="EMBL/GenBank/DDBJ databases">
        <title>Sequencing the genomes of 1000 actinobacteria strains.</title>
        <authorList>
            <person name="Klenk H.-P."/>
        </authorList>
    </citation>
    <scope>NUCLEOTIDE SEQUENCE [LARGE SCALE GENOMIC DNA]</scope>
    <source>
        <strain evidence="1 2">DSM 43925</strain>
    </source>
</reference>
<evidence type="ECO:0000313" key="1">
    <source>
        <dbReference type="EMBL" id="RVX38908.1"/>
    </source>
</evidence>
<comment type="caution">
    <text evidence="1">The sequence shown here is derived from an EMBL/GenBank/DDBJ whole genome shotgun (WGS) entry which is preliminary data.</text>
</comment>
<organism evidence="1 2">
    <name type="scientific">Nonomuraea polychroma</name>
    <dbReference type="NCBI Taxonomy" id="46176"/>
    <lineage>
        <taxon>Bacteria</taxon>
        <taxon>Bacillati</taxon>
        <taxon>Actinomycetota</taxon>
        <taxon>Actinomycetes</taxon>
        <taxon>Streptosporangiales</taxon>
        <taxon>Streptosporangiaceae</taxon>
        <taxon>Nonomuraea</taxon>
    </lineage>
</organism>